<evidence type="ECO:0000256" key="2">
    <source>
        <dbReference type="SAM" id="SignalP"/>
    </source>
</evidence>
<reference evidence="3 4" key="1">
    <citation type="submission" date="2023-10" db="EMBL/GenBank/DDBJ databases">
        <title>Hymenobacter endophyticus sp. nov., an isolate from the leaf tissues of wheat.</title>
        <authorList>
            <person name="Dai Y."/>
        </authorList>
    </citation>
    <scope>NUCLEOTIDE SEQUENCE [LARGE SCALE GENOMIC DNA]</scope>
    <source>
        <strain evidence="3 4">ZK17L-C2</strain>
    </source>
</reference>
<dbReference type="Proteomes" id="UP001250698">
    <property type="component" value="Unassembled WGS sequence"/>
</dbReference>
<dbReference type="PROSITE" id="PS51257">
    <property type="entry name" value="PROKAR_LIPOPROTEIN"/>
    <property type="match status" value="1"/>
</dbReference>
<protein>
    <submittedName>
        <fullName evidence="3">Uncharacterized protein</fullName>
    </submittedName>
</protein>
<feature type="chain" id="PRO_5046471996" evidence="2">
    <location>
        <begin position="26"/>
        <end position="69"/>
    </location>
</feature>
<name>A0ABU3TCJ5_9BACT</name>
<gene>
    <name evidence="3" type="ORF">ROI90_01595</name>
</gene>
<dbReference type="RefSeq" id="WP_315996587.1">
    <property type="nucleotide sequence ID" value="NZ_JAWDJT010000001.1"/>
</dbReference>
<evidence type="ECO:0000256" key="1">
    <source>
        <dbReference type="SAM" id="MobiDB-lite"/>
    </source>
</evidence>
<organism evidence="3 4">
    <name type="scientific">Hymenobacter endophyticus</name>
    <dbReference type="NCBI Taxonomy" id="3076335"/>
    <lineage>
        <taxon>Bacteria</taxon>
        <taxon>Pseudomonadati</taxon>
        <taxon>Bacteroidota</taxon>
        <taxon>Cytophagia</taxon>
        <taxon>Cytophagales</taxon>
        <taxon>Hymenobacteraceae</taxon>
        <taxon>Hymenobacter</taxon>
    </lineage>
</organism>
<keyword evidence="2" id="KW-0732">Signal</keyword>
<evidence type="ECO:0000313" key="3">
    <source>
        <dbReference type="EMBL" id="MDU0369072.1"/>
    </source>
</evidence>
<dbReference type="EMBL" id="JAWDJT010000001">
    <property type="protein sequence ID" value="MDU0369072.1"/>
    <property type="molecule type" value="Genomic_DNA"/>
</dbReference>
<keyword evidence="4" id="KW-1185">Reference proteome</keyword>
<comment type="caution">
    <text evidence="3">The sequence shown here is derived from an EMBL/GenBank/DDBJ whole genome shotgun (WGS) entry which is preliminary data.</text>
</comment>
<evidence type="ECO:0000313" key="4">
    <source>
        <dbReference type="Proteomes" id="UP001250698"/>
    </source>
</evidence>
<sequence length="69" mass="7017">MKTSRFSTWAVAAVLLLALTLSSCGQNRDTDSGNGTGSGGTTEMSTDDMSASGDTTDSMMAADTTSNLD</sequence>
<feature type="signal peptide" evidence="2">
    <location>
        <begin position="1"/>
        <end position="25"/>
    </location>
</feature>
<feature type="region of interest" description="Disordered" evidence="1">
    <location>
        <begin position="24"/>
        <end position="69"/>
    </location>
</feature>
<proteinExistence type="predicted"/>
<accession>A0ABU3TCJ5</accession>
<feature type="compositionally biased region" description="Low complexity" evidence="1">
    <location>
        <begin position="41"/>
        <end position="69"/>
    </location>
</feature>